<accession>A0A7D9LRA8</accession>
<dbReference type="Proteomes" id="UP001152795">
    <property type="component" value="Unassembled WGS sequence"/>
</dbReference>
<dbReference type="EMBL" id="CACRXK020023837">
    <property type="protein sequence ID" value="CAB4038124.1"/>
    <property type="molecule type" value="Genomic_DNA"/>
</dbReference>
<gene>
    <name evidence="1" type="ORF">PACLA_8A016277</name>
</gene>
<reference evidence="1" key="1">
    <citation type="submission" date="2020-04" db="EMBL/GenBank/DDBJ databases">
        <authorList>
            <person name="Alioto T."/>
            <person name="Alioto T."/>
            <person name="Gomez Garrido J."/>
        </authorList>
    </citation>
    <scope>NUCLEOTIDE SEQUENCE</scope>
    <source>
        <strain evidence="1">A484AB</strain>
    </source>
</reference>
<keyword evidence="2" id="KW-1185">Reference proteome</keyword>
<sequence length="164" mass="18878">ENEQAPRRRSFYNESQPAEFIISILKNLLMLFAELVVIGVNRDELNMSLATFTSSVLKFEKTIVLLPEIGRLMYQISQGISYSDDNSNVDFNPVKIILVNMFNTAIVCRHPEKQEIIMSLRAILVEMFKMFLQNNRITQADVKETLLYVIVDTMLKDLVSAIEQ</sequence>
<evidence type="ECO:0000313" key="2">
    <source>
        <dbReference type="Proteomes" id="UP001152795"/>
    </source>
</evidence>
<evidence type="ECO:0000313" key="1">
    <source>
        <dbReference type="EMBL" id="CAB4038124.1"/>
    </source>
</evidence>
<organism evidence="1 2">
    <name type="scientific">Paramuricea clavata</name>
    <name type="common">Red gorgonian</name>
    <name type="synonym">Violescent sea-whip</name>
    <dbReference type="NCBI Taxonomy" id="317549"/>
    <lineage>
        <taxon>Eukaryota</taxon>
        <taxon>Metazoa</taxon>
        <taxon>Cnidaria</taxon>
        <taxon>Anthozoa</taxon>
        <taxon>Octocorallia</taxon>
        <taxon>Malacalcyonacea</taxon>
        <taxon>Plexauridae</taxon>
        <taxon>Paramuricea</taxon>
    </lineage>
</organism>
<comment type="caution">
    <text evidence="1">The sequence shown here is derived from an EMBL/GenBank/DDBJ whole genome shotgun (WGS) entry which is preliminary data.</text>
</comment>
<feature type="non-terminal residue" evidence="1">
    <location>
        <position position="1"/>
    </location>
</feature>
<protein>
    <submittedName>
        <fullName evidence="1">Uncharacterized protein</fullName>
    </submittedName>
</protein>
<name>A0A7D9LRA8_PARCT</name>
<dbReference type="AlphaFoldDB" id="A0A7D9LRA8"/>
<feature type="non-terminal residue" evidence="1">
    <location>
        <position position="164"/>
    </location>
</feature>
<proteinExistence type="predicted"/>